<sequence>MIANAAKLTRAASAYQNQDDHGAERLTAVGSHLPAGSGGDGGAGGLPRSFTPLVPRGFGVDGGAAGGPK</sequence>
<evidence type="ECO:0000256" key="1">
    <source>
        <dbReference type="SAM" id="MobiDB-lite"/>
    </source>
</evidence>
<feature type="region of interest" description="Disordered" evidence="1">
    <location>
        <begin position="10"/>
        <end position="69"/>
    </location>
</feature>
<protein>
    <recommendedName>
        <fullName evidence="4">ESX-1 secretion-associated protein</fullName>
    </recommendedName>
</protein>
<comment type="caution">
    <text evidence="2">The sequence shown here is derived from an EMBL/GenBank/DDBJ whole genome shotgun (WGS) entry which is preliminary data.</text>
</comment>
<evidence type="ECO:0000313" key="3">
    <source>
        <dbReference type="Proteomes" id="UP000093943"/>
    </source>
</evidence>
<reference evidence="3" key="1">
    <citation type="submission" date="2016-06" db="EMBL/GenBank/DDBJ databases">
        <authorList>
            <person name="Sutton G."/>
            <person name="Brinkac L."/>
            <person name="Sanka R."/>
            <person name="Adams M."/>
            <person name="Lau E."/>
            <person name="Sam S."/>
            <person name="Sreng N."/>
            <person name="Him V."/>
            <person name="Kerleguer A."/>
            <person name="Cheng S."/>
        </authorList>
    </citation>
    <scope>NUCLEOTIDE SEQUENCE [LARGE SCALE GENOMIC DNA]</scope>
    <source>
        <strain evidence="3">E1876</strain>
    </source>
</reference>
<accession>A0A1A2XVS3</accession>
<feature type="compositionally biased region" description="Gly residues" evidence="1">
    <location>
        <begin position="59"/>
        <end position="69"/>
    </location>
</feature>
<dbReference type="Proteomes" id="UP000093943">
    <property type="component" value="Unassembled WGS sequence"/>
</dbReference>
<gene>
    <name evidence="2" type="ORF">A5710_20840</name>
</gene>
<dbReference type="AlphaFoldDB" id="A0A1A2XVS3"/>
<feature type="compositionally biased region" description="Gly residues" evidence="1">
    <location>
        <begin position="36"/>
        <end position="45"/>
    </location>
</feature>
<dbReference type="EMBL" id="LZKG01000083">
    <property type="protein sequence ID" value="OBI29844.1"/>
    <property type="molecule type" value="Genomic_DNA"/>
</dbReference>
<organism evidence="2 3">
    <name type="scientific">Mycolicibacter sinensis (strain JDM601)</name>
    <name type="common">Mycobacterium sinense</name>
    <dbReference type="NCBI Taxonomy" id="875328"/>
    <lineage>
        <taxon>Bacteria</taxon>
        <taxon>Bacillati</taxon>
        <taxon>Actinomycetota</taxon>
        <taxon>Actinomycetes</taxon>
        <taxon>Mycobacteriales</taxon>
        <taxon>Mycobacteriaceae</taxon>
        <taxon>Mycolicibacter</taxon>
    </lineage>
</organism>
<proteinExistence type="predicted"/>
<evidence type="ECO:0008006" key="4">
    <source>
        <dbReference type="Google" id="ProtNLM"/>
    </source>
</evidence>
<name>A0A1A2XVS3_MYCSD</name>
<evidence type="ECO:0000313" key="2">
    <source>
        <dbReference type="EMBL" id="OBI29844.1"/>
    </source>
</evidence>